<dbReference type="SUPFAM" id="SSF57424">
    <property type="entry name" value="LDL receptor-like module"/>
    <property type="match status" value="1"/>
</dbReference>
<evidence type="ECO:0000256" key="3">
    <source>
        <dbReference type="PROSITE-ProRule" id="PRU00124"/>
    </source>
</evidence>
<name>A0A0K8ST60_LYGHE</name>
<keyword evidence="5" id="KW-0812">Transmembrane</keyword>
<dbReference type="PANTHER" id="PTHR24251">
    <property type="entry name" value="OVOCHYMASE-RELATED"/>
    <property type="match status" value="1"/>
</dbReference>
<evidence type="ECO:0000256" key="5">
    <source>
        <dbReference type="SAM" id="Phobius"/>
    </source>
</evidence>
<dbReference type="Pfam" id="PF00431">
    <property type="entry name" value="CUB"/>
    <property type="match status" value="2"/>
</dbReference>
<dbReference type="PROSITE" id="PS01209">
    <property type="entry name" value="LDLRA_1"/>
    <property type="match status" value="1"/>
</dbReference>
<feature type="signal peptide" evidence="6">
    <location>
        <begin position="1"/>
        <end position="16"/>
    </location>
</feature>
<dbReference type="CDD" id="cd00041">
    <property type="entry name" value="CUB"/>
    <property type="match status" value="2"/>
</dbReference>
<keyword evidence="2 3" id="KW-1015">Disulfide bond</keyword>
<sequence>MIPAVFLLSMLTFSVPQTVPPTQLPFFSTTQDIIRALDDEPSMMRPEISPKCEAFINGNPTKNTFYSPNYPDLYTNNTDCVKVIDAPPGYTLKLDFRDRFDIEPSQDCRFDSLEIRDGPNGYDKLIGVFCGTVYPPIIQSTGRSLWLRFKSDENIESRGFKGVYEFIQNTGTEVPEKLCRKELGGIEGYVNKSDIDQEFLDRSLLFGLPLECMWTITVEEGWKIQLQFNKFALEVPNDCESNFVDIFPEKTDLPSRLFNFCGSIADMVLSSDNILKIRFLALPRGMKSNFEALYTAFRDKPKTAAGCGVGEYDCEDATCISEDLKCNGRINCRFRSDEDASRCTTKEGVLDTILNTEHMIIILVVFFLILTGMCFAFLFNCFRKLVRDHRIIQEHMRRSRDARLHEEGKLATVFPKRECYVPSAESLSCADHLSKPESSELEVEMKDSIAQTHESVFTRSSEGEDEDLAPISRVDFSTFGLGVRRNDEPRALSMDSTKSAPDVIITWNHRSDSTTPSSHRSKRHRRYDHHRHDRGFGLDD</sequence>
<protein>
    <recommendedName>
        <fullName evidence="7">CUB domain-containing protein</fullName>
    </recommendedName>
</protein>
<accession>A0A0K8ST60</accession>
<dbReference type="FunFam" id="2.60.120.290:FF:000013">
    <property type="entry name" value="Membrane frizzled-related protein"/>
    <property type="match status" value="1"/>
</dbReference>
<feature type="disulfide bond" evidence="3">
    <location>
        <begin position="307"/>
        <end position="319"/>
    </location>
</feature>
<feature type="region of interest" description="Disordered" evidence="4">
    <location>
        <begin position="507"/>
        <end position="540"/>
    </location>
</feature>
<evidence type="ECO:0000256" key="4">
    <source>
        <dbReference type="SAM" id="MobiDB-lite"/>
    </source>
</evidence>
<dbReference type="SMART" id="SM00042">
    <property type="entry name" value="CUB"/>
    <property type="match status" value="2"/>
</dbReference>
<dbReference type="PANTHER" id="PTHR24251:SF28">
    <property type="entry name" value="NEUROPILIN AND TOLLOID-LIKE, ISOFORM B"/>
    <property type="match status" value="1"/>
</dbReference>
<feature type="compositionally biased region" description="Basic residues" evidence="4">
    <location>
        <begin position="519"/>
        <end position="533"/>
    </location>
</feature>
<dbReference type="Gene3D" id="4.10.400.10">
    <property type="entry name" value="Low-density Lipoprotein Receptor"/>
    <property type="match status" value="1"/>
</dbReference>
<dbReference type="SMART" id="SM00192">
    <property type="entry name" value="LDLa"/>
    <property type="match status" value="1"/>
</dbReference>
<dbReference type="CDD" id="cd00112">
    <property type="entry name" value="LDLa"/>
    <property type="match status" value="1"/>
</dbReference>
<dbReference type="EMBL" id="GBRD01009440">
    <property type="protein sequence ID" value="JAG56384.1"/>
    <property type="molecule type" value="Transcribed_RNA"/>
</dbReference>
<organism evidence="8">
    <name type="scientific">Lygus hesperus</name>
    <name type="common">Western plant bug</name>
    <dbReference type="NCBI Taxonomy" id="30085"/>
    <lineage>
        <taxon>Eukaryota</taxon>
        <taxon>Metazoa</taxon>
        <taxon>Ecdysozoa</taxon>
        <taxon>Arthropoda</taxon>
        <taxon>Hexapoda</taxon>
        <taxon>Insecta</taxon>
        <taxon>Pterygota</taxon>
        <taxon>Neoptera</taxon>
        <taxon>Paraneoptera</taxon>
        <taxon>Hemiptera</taxon>
        <taxon>Heteroptera</taxon>
        <taxon>Panheteroptera</taxon>
        <taxon>Cimicomorpha</taxon>
        <taxon>Miridae</taxon>
        <taxon>Mirini</taxon>
        <taxon>Lygus</taxon>
    </lineage>
</organism>
<feature type="domain" description="CUB" evidence="7">
    <location>
        <begin position="52"/>
        <end position="167"/>
    </location>
</feature>
<keyword evidence="5" id="KW-1133">Transmembrane helix</keyword>
<dbReference type="InterPro" id="IPR023415">
    <property type="entry name" value="LDLR_class-A_CS"/>
</dbReference>
<feature type="transmembrane region" description="Helical" evidence="5">
    <location>
        <begin position="359"/>
        <end position="382"/>
    </location>
</feature>
<dbReference type="AlphaFoldDB" id="A0A0K8ST60"/>
<comment type="caution">
    <text evidence="3">Lacks conserved residue(s) required for the propagation of feature annotation.</text>
</comment>
<dbReference type="InterPro" id="IPR036055">
    <property type="entry name" value="LDL_receptor-like_sf"/>
</dbReference>
<feature type="chain" id="PRO_5005519560" description="CUB domain-containing protein" evidence="6">
    <location>
        <begin position="17"/>
        <end position="540"/>
    </location>
</feature>
<evidence type="ECO:0000313" key="8">
    <source>
        <dbReference type="EMBL" id="JAG56384.1"/>
    </source>
</evidence>
<dbReference type="PROSITE" id="PS50068">
    <property type="entry name" value="LDLRA_2"/>
    <property type="match status" value="1"/>
</dbReference>
<dbReference type="SUPFAM" id="SSF49854">
    <property type="entry name" value="Spermadhesin, CUB domain"/>
    <property type="match status" value="2"/>
</dbReference>
<dbReference type="Gene3D" id="2.60.120.290">
    <property type="entry name" value="Spermadhesin, CUB domain"/>
    <property type="match status" value="2"/>
</dbReference>
<evidence type="ECO:0000259" key="7">
    <source>
        <dbReference type="PROSITE" id="PS01180"/>
    </source>
</evidence>
<reference evidence="8" key="1">
    <citation type="submission" date="2014-09" db="EMBL/GenBank/DDBJ databases">
        <authorList>
            <person name="Magalhaes I.L.F."/>
            <person name="Oliveira U."/>
            <person name="Santos F.R."/>
            <person name="Vidigal T.H.D.A."/>
            <person name="Brescovit A.D."/>
            <person name="Santos A.J."/>
        </authorList>
    </citation>
    <scope>NUCLEOTIDE SEQUENCE</scope>
</reference>
<evidence type="ECO:0000256" key="2">
    <source>
        <dbReference type="ARBA" id="ARBA00023157"/>
    </source>
</evidence>
<dbReference type="PROSITE" id="PS01180">
    <property type="entry name" value="CUB"/>
    <property type="match status" value="2"/>
</dbReference>
<feature type="disulfide bond" evidence="3">
    <location>
        <begin position="314"/>
        <end position="332"/>
    </location>
</feature>
<dbReference type="InterPro" id="IPR000859">
    <property type="entry name" value="CUB_dom"/>
</dbReference>
<keyword evidence="6" id="KW-0732">Signal</keyword>
<keyword evidence="1" id="KW-0677">Repeat</keyword>
<evidence type="ECO:0000256" key="1">
    <source>
        <dbReference type="ARBA" id="ARBA00022737"/>
    </source>
</evidence>
<keyword evidence="5" id="KW-0472">Membrane</keyword>
<proteinExistence type="predicted"/>
<evidence type="ECO:0000256" key="6">
    <source>
        <dbReference type="SAM" id="SignalP"/>
    </source>
</evidence>
<dbReference type="InterPro" id="IPR002172">
    <property type="entry name" value="LDrepeatLR_classA_rpt"/>
</dbReference>
<feature type="domain" description="CUB" evidence="7">
    <location>
        <begin position="179"/>
        <end position="297"/>
    </location>
</feature>
<dbReference type="InterPro" id="IPR035914">
    <property type="entry name" value="Sperma_CUB_dom_sf"/>
</dbReference>